<keyword evidence="4" id="KW-1185">Reference proteome</keyword>
<dbReference type="RefSeq" id="WP_380034527.1">
    <property type="nucleotide sequence ID" value="NZ_JBHSHB010000023.1"/>
</dbReference>
<sequence length="174" mass="19288">MKTFKQLAVLAVLSALLISCCDCPSGAPDPQHIISENDAYQLQQTYFNNQHKYITIGVEGQYQNGEPDNVGVIVKDIDDLQKYLINIKKEAIAQGKQNPGAVIYFGAKNDENNVPRSTVFFQAMHATPDPDSEDPDFPDTDDYKKFSYPHAFYDKLDPMGKKPGDAQPVEGGSN</sequence>
<comment type="caution">
    <text evidence="3">The sequence shown here is derived from an EMBL/GenBank/DDBJ whole genome shotgun (WGS) entry which is preliminary data.</text>
</comment>
<evidence type="ECO:0000313" key="4">
    <source>
        <dbReference type="Proteomes" id="UP001595878"/>
    </source>
</evidence>
<keyword evidence="2" id="KW-0732">Signal</keyword>
<gene>
    <name evidence="3" type="ORF">ACFO5T_11520</name>
</gene>
<dbReference type="Proteomes" id="UP001595878">
    <property type="component" value="Unassembled WGS sequence"/>
</dbReference>
<evidence type="ECO:0000313" key="3">
    <source>
        <dbReference type="EMBL" id="MFC4691061.1"/>
    </source>
</evidence>
<proteinExistence type="predicted"/>
<dbReference type="EMBL" id="JBHSHB010000023">
    <property type="protein sequence ID" value="MFC4691061.1"/>
    <property type="molecule type" value="Genomic_DNA"/>
</dbReference>
<evidence type="ECO:0000256" key="2">
    <source>
        <dbReference type="SAM" id="SignalP"/>
    </source>
</evidence>
<accession>A0ABV9LA84</accession>
<feature type="region of interest" description="Disordered" evidence="1">
    <location>
        <begin position="154"/>
        <end position="174"/>
    </location>
</feature>
<dbReference type="PROSITE" id="PS51257">
    <property type="entry name" value="PROKAR_LIPOPROTEIN"/>
    <property type="match status" value="1"/>
</dbReference>
<name>A0ABV9LA84_9FLAO</name>
<feature type="signal peptide" evidence="2">
    <location>
        <begin position="1"/>
        <end position="27"/>
    </location>
</feature>
<evidence type="ECO:0000256" key="1">
    <source>
        <dbReference type="SAM" id="MobiDB-lite"/>
    </source>
</evidence>
<reference evidence="4" key="1">
    <citation type="journal article" date="2019" name="Int. J. Syst. Evol. Microbiol.">
        <title>The Global Catalogue of Microorganisms (GCM) 10K type strain sequencing project: providing services to taxonomists for standard genome sequencing and annotation.</title>
        <authorList>
            <consortium name="The Broad Institute Genomics Platform"/>
            <consortium name="The Broad Institute Genome Sequencing Center for Infectious Disease"/>
            <person name="Wu L."/>
            <person name="Ma J."/>
        </authorList>
    </citation>
    <scope>NUCLEOTIDE SEQUENCE [LARGE SCALE GENOMIC DNA]</scope>
    <source>
        <strain evidence="4">CGMCC 4.7427</strain>
    </source>
</reference>
<organism evidence="3 4">
    <name type="scientific">Dokdonia genika</name>
    <dbReference type="NCBI Taxonomy" id="308113"/>
    <lineage>
        <taxon>Bacteria</taxon>
        <taxon>Pseudomonadati</taxon>
        <taxon>Bacteroidota</taxon>
        <taxon>Flavobacteriia</taxon>
        <taxon>Flavobacteriales</taxon>
        <taxon>Flavobacteriaceae</taxon>
        <taxon>Dokdonia</taxon>
    </lineage>
</organism>
<feature type="compositionally biased region" description="Basic and acidic residues" evidence="1">
    <location>
        <begin position="154"/>
        <end position="164"/>
    </location>
</feature>
<feature type="chain" id="PRO_5045456523" description="Lipoprotein" evidence="2">
    <location>
        <begin position="28"/>
        <end position="174"/>
    </location>
</feature>
<protein>
    <recommendedName>
        <fullName evidence="5">Lipoprotein</fullName>
    </recommendedName>
</protein>
<evidence type="ECO:0008006" key="5">
    <source>
        <dbReference type="Google" id="ProtNLM"/>
    </source>
</evidence>